<dbReference type="EnsemblBacteria" id="AAK74474">
    <property type="protein sequence ID" value="AAK74474"/>
    <property type="gene ID" value="SP_0296"/>
</dbReference>
<reference evidence="1 2" key="1">
    <citation type="journal article" date="2001" name="Science">
        <title>Complete genome sequence of a virulent isolate of Streptococcus pneumoniae.</title>
        <authorList>
            <person name="Tettelin H."/>
            <person name="Nelson K.E."/>
            <person name="Paulsen I.T."/>
            <person name="Eisen J.A."/>
            <person name="Read T.D."/>
            <person name="Peterson S."/>
            <person name="Heidelberg J."/>
            <person name="DeBoy R.T."/>
            <person name="Haft D.H."/>
            <person name="Dodson R.J."/>
            <person name="Durkin A.S."/>
            <person name="Gwinn M."/>
            <person name="Kolonay J.F."/>
            <person name="Nelson W.C."/>
            <person name="Peterson J.D."/>
            <person name="Umayam L.A."/>
            <person name="White O."/>
            <person name="Salzberg S.L."/>
            <person name="Lewis M.R."/>
            <person name="Radune D."/>
            <person name="Holtzapple E."/>
            <person name="Khouri H."/>
            <person name="Wolf A.M."/>
            <person name="Utterback T.R."/>
            <person name="Hansen C.L."/>
            <person name="McDonald L.A."/>
            <person name="Feldblyum T.V."/>
            <person name="Angiuoli S."/>
            <person name="Dickinson T."/>
            <person name="Hickey E.K."/>
            <person name="Holt I.E."/>
            <person name="Loftus B.J."/>
            <person name="Yang F."/>
            <person name="Smith H.O."/>
            <person name="Venter J.C."/>
            <person name="Dougherty B.A."/>
            <person name="Morrison D.A."/>
            <person name="Hollingshead S.K."/>
            <person name="Fraser C.M."/>
        </authorList>
    </citation>
    <scope>NUCLEOTIDE SEQUENCE [LARGE SCALE GENOMIC DNA]</scope>
    <source>
        <strain evidence="2">ATCC BAA-334 / TIGR4</strain>
    </source>
</reference>
<keyword evidence="2" id="KW-1185">Reference proteome</keyword>
<dbReference type="AlphaFoldDB" id="A0A0H2UNH8"/>
<dbReference type="PaxDb" id="170187-SP_0296"/>
<proteinExistence type="predicted"/>
<organism evidence="1 2">
    <name type="scientific">Streptococcus pneumoniae serotype 4 (strain ATCC BAA-334 / TIGR4)</name>
    <dbReference type="NCBI Taxonomy" id="170187"/>
    <lineage>
        <taxon>Bacteria</taxon>
        <taxon>Bacillati</taxon>
        <taxon>Bacillota</taxon>
        <taxon>Bacilli</taxon>
        <taxon>Lactobacillales</taxon>
        <taxon>Streptococcaceae</taxon>
        <taxon>Streptococcus</taxon>
    </lineage>
</organism>
<sequence length="43" mass="4662">MSLEAISEALTHSDTVTTKTYVNTSNIVPLSAGQVAYQHLKNK</sequence>
<dbReference type="Proteomes" id="UP000000585">
    <property type="component" value="Chromosome"/>
</dbReference>
<evidence type="ECO:0000313" key="2">
    <source>
        <dbReference type="Proteomes" id="UP000000585"/>
    </source>
</evidence>
<dbReference type="EMBL" id="AE005672">
    <property type="protein sequence ID" value="AAK74474.1"/>
    <property type="molecule type" value="Genomic_DNA"/>
</dbReference>
<gene>
    <name evidence="1" type="ordered locus">SP_0296</name>
</gene>
<name>A0A0H2UNH8_STRPN</name>
<protein>
    <submittedName>
        <fullName evidence="1">Uncharacterized protein</fullName>
    </submittedName>
</protein>
<dbReference type="KEGG" id="spn:SP_0296"/>
<accession>A0A0H2UNH8</accession>
<evidence type="ECO:0000313" key="1">
    <source>
        <dbReference type="EMBL" id="AAK74474.1"/>
    </source>
</evidence>